<dbReference type="CDD" id="cd09874">
    <property type="entry name" value="PIN_MT3492-like"/>
    <property type="match status" value="1"/>
</dbReference>
<dbReference type="InterPro" id="IPR029060">
    <property type="entry name" value="PIN-like_dom_sf"/>
</dbReference>
<evidence type="ECO:0000313" key="2">
    <source>
        <dbReference type="EMBL" id="HGI86797.1"/>
    </source>
</evidence>
<dbReference type="Pfam" id="PF01850">
    <property type="entry name" value="PIN"/>
    <property type="match status" value="1"/>
</dbReference>
<dbReference type="SUPFAM" id="SSF88723">
    <property type="entry name" value="PIN domain-like"/>
    <property type="match status" value="1"/>
</dbReference>
<gene>
    <name evidence="2" type="ORF">ENV14_00120</name>
</gene>
<dbReference type="Gene3D" id="3.40.50.1010">
    <property type="entry name" value="5'-nuclease"/>
    <property type="match status" value="1"/>
</dbReference>
<comment type="caution">
    <text evidence="2">The sequence shown here is derived from an EMBL/GenBank/DDBJ whole genome shotgun (WGS) entry which is preliminary data.</text>
</comment>
<dbReference type="EMBL" id="DTFF01000002">
    <property type="protein sequence ID" value="HGI86797.1"/>
    <property type="molecule type" value="Genomic_DNA"/>
</dbReference>
<sequence length="151" mass="17265">MSTRVIYLDTSAMVKRYVLERGTDVIKTLYSSAWNGEVKLSFSLWNIGEILGVLNKYRQRGWLGDSEYRTARGMFLSETIRMSRLGLLKIIPLRLNIVIESWKIVEKHNIYEADAIQIASAKHIKASEFYTADKKLCDIASKEGVKVVCMV</sequence>
<dbReference type="InterPro" id="IPR002716">
    <property type="entry name" value="PIN_dom"/>
</dbReference>
<accession>A0A7C4BBV7</accession>
<feature type="domain" description="PIN" evidence="1">
    <location>
        <begin position="6"/>
        <end position="140"/>
    </location>
</feature>
<evidence type="ECO:0000259" key="1">
    <source>
        <dbReference type="Pfam" id="PF01850"/>
    </source>
</evidence>
<reference evidence="2" key="1">
    <citation type="journal article" date="2020" name="mSystems">
        <title>Genome- and Community-Level Interaction Insights into Carbon Utilization and Element Cycling Functions of Hydrothermarchaeota in Hydrothermal Sediment.</title>
        <authorList>
            <person name="Zhou Z."/>
            <person name="Liu Y."/>
            <person name="Xu W."/>
            <person name="Pan J."/>
            <person name="Luo Z.H."/>
            <person name="Li M."/>
        </authorList>
    </citation>
    <scope>NUCLEOTIDE SEQUENCE [LARGE SCALE GENOMIC DNA]</scope>
    <source>
        <strain evidence="2">SpSt-732</strain>
    </source>
</reference>
<organism evidence="2">
    <name type="scientific">Ignisphaera aggregans</name>
    <dbReference type="NCBI Taxonomy" id="334771"/>
    <lineage>
        <taxon>Archaea</taxon>
        <taxon>Thermoproteota</taxon>
        <taxon>Thermoprotei</taxon>
        <taxon>Desulfurococcales</taxon>
        <taxon>Desulfurococcaceae</taxon>
        <taxon>Ignisphaera</taxon>
    </lineage>
</organism>
<proteinExistence type="predicted"/>
<dbReference type="AlphaFoldDB" id="A0A7C4BBV7"/>
<protein>
    <submittedName>
        <fullName evidence="2">PIN domain-containing protein</fullName>
    </submittedName>
</protein>
<name>A0A7C4BBV7_9CREN</name>